<organism evidence="3 4">
    <name type="scientific">Botrytis deweyae</name>
    <dbReference type="NCBI Taxonomy" id="2478750"/>
    <lineage>
        <taxon>Eukaryota</taxon>
        <taxon>Fungi</taxon>
        <taxon>Dikarya</taxon>
        <taxon>Ascomycota</taxon>
        <taxon>Pezizomycotina</taxon>
        <taxon>Leotiomycetes</taxon>
        <taxon>Helotiales</taxon>
        <taxon>Sclerotiniaceae</taxon>
        <taxon>Botrytis</taxon>
    </lineage>
</organism>
<name>A0ABQ7J1A6_9HELO</name>
<protein>
    <submittedName>
        <fullName evidence="3">Uncharacterized protein</fullName>
    </submittedName>
</protein>
<feature type="transmembrane region" description="Helical" evidence="2">
    <location>
        <begin position="1324"/>
        <end position="1346"/>
    </location>
</feature>
<proteinExistence type="predicted"/>
<evidence type="ECO:0000313" key="4">
    <source>
        <dbReference type="Proteomes" id="UP000783213"/>
    </source>
</evidence>
<accession>A0ABQ7J1A6</accession>
<sequence length="1540" mass="176947">MMDREDEAQELPAGGGEEHEEVVKSQKENTEEDEDDDEEGGEKKNDTQESDDKKPDDEKVMPKKFWITELPDPEDAEFRKYTHRTPVEGTHDFSIYEPGDKQCSVWESHPDHECYSSFGDGGTTATVNAFGQLMQFSTYLGPGKSGMFCVDHTSISMPYYTSYRANQLNEMSRARNRGRMTYGVYFPDLILEDDLVRKYVHCRWPRYEYESEKAKLVNQWMVHDGVVLQQWRFTNLDTEEVSTRIAFSKDMQIRDVQYQEWSFFDSSRDTDINHHFLGPESYSWIILNGLWKDDSTNTGEARPIDNSIRVIVSVFIDGVAMKLHSSEEWNLTVEIQQTKEMVVAYKLVYSTSEITNDWKQFLVEADKANVNNLLLKEFESTQYRPIPLSSLRDSIPNVSASETTAWDKIKSNLDFIFQRHLEHLLTVCAIPITSCQGRNNTSAVALTCGDISAHRICTSASFFAFLFLLQADSHLRSIESPNDTYVLSLRDRIKKVCKGHLIWLNDAELSGDHLFEFGYMANGKRILANGGPRHANEWPRNILTDTAFQIIKAGEFAEHYSKDPGKNEWQLAREFVGQIYRNWITHLDKFDGRGKFVWPRSRREEFGVFRLDDHVWTIEALKIAEPMISPKKLEGDIPEQTTGASTRPTKSVLAKEYSFANTKREVVQRFTTQNPNYQSKKIMLAVTRSVRESRFLFHARDTALFYASDRIDWSGTRFNELLRNTIDSQPHHMDNEDSGWDNTLRYGLAIIMGTCGYEINAKSSFELVQSSVDVLFGSFSSNGFVPGQLDKDTKEQALFQLKEHADSYYHASFEIPYILLQYATKIYGLYETQLSETTTSGSSTTTKLMTDLDNLQHTKLQRRESIFDTTLLSILANEQNQPAKVVDTMRARVNVTMKKTTPFNDLIDIKNIVDRDDEWLYNYPSIFSRKVKIDLKEALESAKAGVNYSEIGNYVIRKELDNLEGDIPDLLARCNSCFVVDTKKTKHLGRGDGQGDLSPLYYHSIIWYTLGSPRTPELAKKRLIWMPLVGEFQASLCYLATPEIHQISISSFFDRHVKNESYFFEDTASLANSWETEFHLSFYSLIDSNSNHAEGIATSSAEEFPGGNQEKKIALASMGFRFDGDIFDRYWTGYLLENVPGLYREDVIDYYPGQGHQPLFIESNDKAYRQRKVLELQFFDRMIKQMVRCTQEISYSIKEELGMKQGALSSSILSSDDYFASSILWNKYQHILHVIEEELDSAIRVIGKWEKREDDRKGEEPRWTRNDEIKYRGTINKFKSSTKRQIVDLDGAYRNIKTLRETIENSQDQIRNDLSLQGSENIRFFTYVTVVFLPLGFATGIFSMSGAPDGKVLSSMAICAVVALLLTVLALLNAKQLAKIVDDLFSVYHRHSQAKMERSLIVYDKKKRRNTSQDVEGAAVEEADKNHDRVKRTIPHRKQRETPSKVETWTLLFWIHYFSIELPARQVLLASNSLKSGKPTVLTPIYVLLGIVFLPIFILSCLFQLIIYNLADFMAAIWGKTHAVPTYSIINKNEGFKQKI</sequence>
<reference evidence="3 4" key="1">
    <citation type="journal article" date="2020" name="Genome Biol. Evol.">
        <title>Comparative genomics of Sclerotiniaceae.</title>
        <authorList>
            <person name="Valero Jimenez C.A."/>
            <person name="Steentjes M."/>
            <person name="Scholten O.E."/>
            <person name="Van Kan J.A.L."/>
        </authorList>
    </citation>
    <scope>NUCLEOTIDE SEQUENCE [LARGE SCALE GENOMIC DNA]</scope>
    <source>
        <strain evidence="3 4">B1</strain>
    </source>
</reference>
<feature type="region of interest" description="Disordered" evidence="1">
    <location>
        <begin position="1"/>
        <end position="64"/>
    </location>
</feature>
<keyword evidence="2" id="KW-0812">Transmembrane</keyword>
<feature type="compositionally biased region" description="Basic and acidic residues" evidence="1">
    <location>
        <begin position="41"/>
        <end position="61"/>
    </location>
</feature>
<evidence type="ECO:0000256" key="2">
    <source>
        <dbReference type="SAM" id="Phobius"/>
    </source>
</evidence>
<feature type="compositionally biased region" description="Acidic residues" evidence="1">
    <location>
        <begin position="30"/>
        <end position="40"/>
    </location>
</feature>
<keyword evidence="4" id="KW-1185">Reference proteome</keyword>
<comment type="caution">
    <text evidence="3">The sequence shown here is derived from an EMBL/GenBank/DDBJ whole genome shotgun (WGS) entry which is preliminary data.</text>
</comment>
<dbReference type="RefSeq" id="XP_038815074.1">
    <property type="nucleotide sequence ID" value="XM_038948808.1"/>
</dbReference>
<gene>
    <name evidence="3" type="ORF">EAE98_001190</name>
</gene>
<dbReference type="Pfam" id="PF01544">
    <property type="entry name" value="CorA"/>
    <property type="match status" value="1"/>
</dbReference>
<dbReference type="GeneID" id="62227964"/>
<dbReference type="Gene3D" id="1.20.58.340">
    <property type="entry name" value="Magnesium transport protein CorA, transmembrane region"/>
    <property type="match status" value="1"/>
</dbReference>
<evidence type="ECO:0000256" key="1">
    <source>
        <dbReference type="SAM" id="MobiDB-lite"/>
    </source>
</evidence>
<dbReference type="Proteomes" id="UP000783213">
    <property type="component" value="Unassembled WGS sequence"/>
</dbReference>
<keyword evidence="2" id="KW-1133">Transmembrane helix</keyword>
<dbReference type="EMBL" id="RCSX01000002">
    <property type="protein sequence ID" value="KAF7938853.1"/>
    <property type="molecule type" value="Genomic_DNA"/>
</dbReference>
<feature type="transmembrane region" description="Helical" evidence="2">
    <location>
        <begin position="1484"/>
        <end position="1511"/>
    </location>
</feature>
<keyword evidence="2" id="KW-0472">Membrane</keyword>
<evidence type="ECO:0000313" key="3">
    <source>
        <dbReference type="EMBL" id="KAF7938853.1"/>
    </source>
</evidence>
<dbReference type="InterPro" id="IPR002523">
    <property type="entry name" value="MgTranspt_CorA/ZnTranspt_ZntB"/>
</dbReference>
<feature type="transmembrane region" description="Helical" evidence="2">
    <location>
        <begin position="1352"/>
        <end position="1372"/>
    </location>
</feature>